<evidence type="ECO:0000256" key="3">
    <source>
        <dbReference type="SAM" id="MobiDB-lite"/>
    </source>
</evidence>
<name>A0ABS6AV23_9NOCA</name>
<protein>
    <submittedName>
        <fullName evidence="5">TetR family transcriptional regulator</fullName>
    </submittedName>
</protein>
<evidence type="ECO:0000313" key="5">
    <source>
        <dbReference type="EMBL" id="MBU3061410.1"/>
    </source>
</evidence>
<accession>A0ABS6AV23</accession>
<keyword evidence="6" id="KW-1185">Reference proteome</keyword>
<sequence length="198" mass="22040">MVEGKTLPDNGARPRRRRNPEQTRRAIVEATLAALSEGQFLPTTKDISARSGASERSIFVHFPGRDDLRLAVVEEQASRVEALIEDIDPVLPLSQRIDEVVRGSAAVYELQRFPRLAGLIEAHTVPGVDARMHETEHRIRESLSHTFAPELAQDEQLLDLVEAAIGWGAQHYLIERRRLSREAASNAVRRSLTALLAG</sequence>
<keyword evidence="1 2" id="KW-0238">DNA-binding</keyword>
<dbReference type="RefSeq" id="WP_215916296.1">
    <property type="nucleotide sequence ID" value="NZ_JAHKNI010000002.1"/>
</dbReference>
<dbReference type="Proteomes" id="UP000733379">
    <property type="component" value="Unassembled WGS sequence"/>
</dbReference>
<feature type="DNA-binding region" description="H-T-H motif" evidence="2">
    <location>
        <begin position="43"/>
        <end position="62"/>
    </location>
</feature>
<dbReference type="SUPFAM" id="SSF46689">
    <property type="entry name" value="Homeodomain-like"/>
    <property type="match status" value="1"/>
</dbReference>
<comment type="caution">
    <text evidence="5">The sequence shown here is derived from an EMBL/GenBank/DDBJ whole genome shotgun (WGS) entry which is preliminary data.</text>
</comment>
<dbReference type="Pfam" id="PF00440">
    <property type="entry name" value="TetR_N"/>
    <property type="match status" value="1"/>
</dbReference>
<feature type="region of interest" description="Disordered" evidence="3">
    <location>
        <begin position="1"/>
        <end position="22"/>
    </location>
</feature>
<dbReference type="EMBL" id="JAHKNI010000002">
    <property type="protein sequence ID" value="MBU3061410.1"/>
    <property type="molecule type" value="Genomic_DNA"/>
</dbReference>
<gene>
    <name evidence="5" type="ORF">KO481_07725</name>
</gene>
<dbReference type="PROSITE" id="PS50977">
    <property type="entry name" value="HTH_TETR_2"/>
    <property type="match status" value="1"/>
</dbReference>
<evidence type="ECO:0000256" key="1">
    <source>
        <dbReference type="ARBA" id="ARBA00023125"/>
    </source>
</evidence>
<dbReference type="InterPro" id="IPR009057">
    <property type="entry name" value="Homeodomain-like_sf"/>
</dbReference>
<evidence type="ECO:0000259" key="4">
    <source>
        <dbReference type="PROSITE" id="PS50977"/>
    </source>
</evidence>
<reference evidence="5 6" key="1">
    <citation type="submission" date="2021-06" db="EMBL/GenBank/DDBJ databases">
        <title>Actinomycetes sequencing.</title>
        <authorList>
            <person name="Shan Q."/>
        </authorList>
    </citation>
    <scope>NUCLEOTIDE SEQUENCE [LARGE SCALE GENOMIC DNA]</scope>
    <source>
        <strain evidence="5 6">NEAU-G5</strain>
    </source>
</reference>
<feature type="domain" description="HTH tetR-type" evidence="4">
    <location>
        <begin position="21"/>
        <end position="80"/>
    </location>
</feature>
<dbReference type="Gene3D" id="1.10.357.10">
    <property type="entry name" value="Tetracycline Repressor, domain 2"/>
    <property type="match status" value="1"/>
</dbReference>
<dbReference type="InterPro" id="IPR001647">
    <property type="entry name" value="HTH_TetR"/>
</dbReference>
<evidence type="ECO:0000256" key="2">
    <source>
        <dbReference type="PROSITE-ProRule" id="PRU00335"/>
    </source>
</evidence>
<organism evidence="5 6">
    <name type="scientific">Nocardia albiluteola</name>
    <dbReference type="NCBI Taxonomy" id="2842303"/>
    <lineage>
        <taxon>Bacteria</taxon>
        <taxon>Bacillati</taxon>
        <taxon>Actinomycetota</taxon>
        <taxon>Actinomycetes</taxon>
        <taxon>Mycobacteriales</taxon>
        <taxon>Nocardiaceae</taxon>
        <taxon>Nocardia</taxon>
    </lineage>
</organism>
<evidence type="ECO:0000313" key="6">
    <source>
        <dbReference type="Proteomes" id="UP000733379"/>
    </source>
</evidence>
<proteinExistence type="predicted"/>